<dbReference type="AlphaFoldDB" id="A0AAV5GM83"/>
<proteinExistence type="predicted"/>
<evidence type="ECO:0000313" key="2">
    <source>
        <dbReference type="EMBL" id="GJN90985.1"/>
    </source>
</evidence>
<organism evidence="2 3">
    <name type="scientific">Rhodotorula paludigena</name>
    <dbReference type="NCBI Taxonomy" id="86838"/>
    <lineage>
        <taxon>Eukaryota</taxon>
        <taxon>Fungi</taxon>
        <taxon>Dikarya</taxon>
        <taxon>Basidiomycota</taxon>
        <taxon>Pucciniomycotina</taxon>
        <taxon>Microbotryomycetes</taxon>
        <taxon>Sporidiobolales</taxon>
        <taxon>Sporidiobolaceae</taxon>
        <taxon>Rhodotorula</taxon>
    </lineage>
</organism>
<protein>
    <recommendedName>
        <fullName evidence="4">HNH nuclease domain-containing protein</fullName>
    </recommendedName>
</protein>
<feature type="compositionally biased region" description="Low complexity" evidence="1">
    <location>
        <begin position="328"/>
        <end position="341"/>
    </location>
</feature>
<name>A0AAV5GM83_9BASI</name>
<feature type="region of interest" description="Disordered" evidence="1">
    <location>
        <begin position="324"/>
        <end position="348"/>
    </location>
</feature>
<evidence type="ECO:0008006" key="4">
    <source>
        <dbReference type="Google" id="ProtNLM"/>
    </source>
</evidence>
<comment type="caution">
    <text evidence="2">The sequence shown here is derived from an EMBL/GenBank/DDBJ whole genome shotgun (WGS) entry which is preliminary data.</text>
</comment>
<dbReference type="EMBL" id="BQKY01000008">
    <property type="protein sequence ID" value="GJN90985.1"/>
    <property type="molecule type" value="Genomic_DNA"/>
</dbReference>
<accession>A0AAV5GM83</accession>
<keyword evidence="3" id="KW-1185">Reference proteome</keyword>
<evidence type="ECO:0000313" key="3">
    <source>
        <dbReference type="Proteomes" id="UP001342314"/>
    </source>
</evidence>
<sequence>MIHLTWLARLHPDDFDETYGAQVREAQSGLTLAMAAFVAYIYSIGHDLDVPAFLSVFSLAEIYSDLTCLLNLGRTQPIRYLSAAEASSAFDVDLDSSKLSLDAVLEMVTARRIASAYNGGFVPAQRSLEGWVRYIQDKHERLGVQHWLAHPKSQLLQNKDGTYPSDECEHNGHSCREGRYTVPQLFYTEEHIVPLPLPSAGIIDMPEMRKKDGVRITHGLGLTLDLAEVVLPKHVNQRDVEWKDDTAMVWRAPPVLCGGSSGGEKRVIPLPSYIARVKADVVDELMGRTLFVPVCFVASNVDQANEFDSPSAASFKAGMIHATPGRDSSTAASAASSPGPSSHDKRNSDVVVHLSSSALKDLEFLQDVSRSVGAKGKSRAYTMEDSLKFFA</sequence>
<reference evidence="2 3" key="1">
    <citation type="submission" date="2021-12" db="EMBL/GenBank/DDBJ databases">
        <title>High titer production of polyol ester of fatty acids by Rhodotorula paludigena BS15 towards product separation-free biomass refinery.</title>
        <authorList>
            <person name="Mano J."/>
            <person name="Ono H."/>
            <person name="Tanaka T."/>
            <person name="Naito K."/>
            <person name="Sushida H."/>
            <person name="Ike M."/>
            <person name="Tokuyasu K."/>
            <person name="Kitaoka M."/>
        </authorList>
    </citation>
    <scope>NUCLEOTIDE SEQUENCE [LARGE SCALE GENOMIC DNA]</scope>
    <source>
        <strain evidence="2 3">BS15</strain>
    </source>
</reference>
<gene>
    <name evidence="2" type="ORF">Rhopal_003999-T1</name>
</gene>
<evidence type="ECO:0000256" key="1">
    <source>
        <dbReference type="SAM" id="MobiDB-lite"/>
    </source>
</evidence>
<dbReference type="Proteomes" id="UP001342314">
    <property type="component" value="Unassembled WGS sequence"/>
</dbReference>